<organism evidence="2 3">
    <name type="scientific">Pedobacter terrae</name>
    <dbReference type="NCBI Taxonomy" id="405671"/>
    <lineage>
        <taxon>Bacteria</taxon>
        <taxon>Pseudomonadati</taxon>
        <taxon>Bacteroidota</taxon>
        <taxon>Sphingobacteriia</taxon>
        <taxon>Sphingobacteriales</taxon>
        <taxon>Sphingobacteriaceae</taxon>
        <taxon>Pedobacter</taxon>
    </lineage>
</organism>
<reference evidence="3" key="1">
    <citation type="submission" date="2016-10" db="EMBL/GenBank/DDBJ databases">
        <authorList>
            <person name="Varghese N."/>
            <person name="Submissions S."/>
        </authorList>
    </citation>
    <scope>NUCLEOTIDE SEQUENCE [LARGE SCALE GENOMIC DNA]</scope>
    <source>
        <strain evidence="3">DSM 17933</strain>
    </source>
</reference>
<keyword evidence="1" id="KW-0732">Signal</keyword>
<accession>A0A1G8C4A3</accession>
<evidence type="ECO:0000313" key="3">
    <source>
        <dbReference type="Proteomes" id="UP000199643"/>
    </source>
</evidence>
<dbReference type="RefSeq" id="WP_208600695.1">
    <property type="nucleotide sequence ID" value="NZ_FNCH01000023.1"/>
</dbReference>
<proteinExistence type="predicted"/>
<evidence type="ECO:0008006" key="4">
    <source>
        <dbReference type="Google" id="ProtNLM"/>
    </source>
</evidence>
<feature type="chain" id="PRO_5011506657" description="Glycosyl hydrolase family 43" evidence="1">
    <location>
        <begin position="23"/>
        <end position="56"/>
    </location>
</feature>
<dbReference type="STRING" id="405671.SAMN05421827_12363"/>
<feature type="signal peptide" evidence="1">
    <location>
        <begin position="1"/>
        <end position="22"/>
    </location>
</feature>
<name>A0A1G8C4A3_9SPHI</name>
<dbReference type="Gene3D" id="2.115.10.20">
    <property type="entry name" value="Glycosyl hydrolase domain, family 43"/>
    <property type="match status" value="1"/>
</dbReference>
<dbReference type="InterPro" id="IPR023296">
    <property type="entry name" value="Glyco_hydro_beta-prop_sf"/>
</dbReference>
<dbReference type="Proteomes" id="UP000199643">
    <property type="component" value="Unassembled WGS sequence"/>
</dbReference>
<dbReference type="AlphaFoldDB" id="A0A1G8C4A3"/>
<dbReference type="SUPFAM" id="SSF75005">
    <property type="entry name" value="Arabinanase/levansucrase/invertase"/>
    <property type="match status" value="1"/>
</dbReference>
<gene>
    <name evidence="2" type="ORF">SAMN05421827_12363</name>
</gene>
<keyword evidence="3" id="KW-1185">Reference proteome</keyword>
<evidence type="ECO:0000256" key="1">
    <source>
        <dbReference type="SAM" id="SignalP"/>
    </source>
</evidence>
<protein>
    <recommendedName>
        <fullName evidence="4">Glycosyl hydrolase family 43</fullName>
    </recommendedName>
</protein>
<dbReference type="EMBL" id="FNCH01000023">
    <property type="protein sequence ID" value="SDH40129.1"/>
    <property type="molecule type" value="Genomic_DNA"/>
</dbReference>
<evidence type="ECO:0000313" key="2">
    <source>
        <dbReference type="EMBL" id="SDH40129.1"/>
    </source>
</evidence>
<sequence length="56" mass="6269">MQKKVFGISLFTGLLAVSSCFAQNPIIQTYYTADPAPMVHNGTVYLYTSHEIMEIK</sequence>
<dbReference type="PROSITE" id="PS51257">
    <property type="entry name" value="PROKAR_LIPOPROTEIN"/>
    <property type="match status" value="1"/>
</dbReference>